<dbReference type="Gene3D" id="1.10.287.470">
    <property type="entry name" value="Helix hairpin bin"/>
    <property type="match status" value="1"/>
</dbReference>
<proteinExistence type="inferred from homology"/>
<dbReference type="Proteomes" id="UP000788153">
    <property type="component" value="Unassembled WGS sequence"/>
</dbReference>
<dbReference type="Pfam" id="PF25967">
    <property type="entry name" value="RND-MFP_C"/>
    <property type="match status" value="1"/>
</dbReference>
<evidence type="ECO:0000259" key="6">
    <source>
        <dbReference type="Pfam" id="PF25973"/>
    </source>
</evidence>
<dbReference type="Pfam" id="PF25954">
    <property type="entry name" value="Beta-barrel_RND_2"/>
    <property type="match status" value="1"/>
</dbReference>
<dbReference type="InterPro" id="IPR058647">
    <property type="entry name" value="BSH_CzcB-like"/>
</dbReference>
<protein>
    <submittedName>
        <fullName evidence="7">RND family efflux transporter MFP subunit</fullName>
    </submittedName>
</protein>
<dbReference type="Gene3D" id="2.40.30.170">
    <property type="match status" value="1"/>
</dbReference>
<name>A0ABX0U236_9SPHN</name>
<feature type="domain" description="CusB-like beta-barrel" evidence="4">
    <location>
        <begin position="252"/>
        <end position="322"/>
    </location>
</feature>
<evidence type="ECO:0000259" key="5">
    <source>
        <dbReference type="Pfam" id="PF25967"/>
    </source>
</evidence>
<dbReference type="EMBL" id="JAASQP010000001">
    <property type="protein sequence ID" value="NIJ23437.1"/>
    <property type="molecule type" value="Genomic_DNA"/>
</dbReference>
<evidence type="ECO:0000313" key="8">
    <source>
        <dbReference type="Proteomes" id="UP000788153"/>
    </source>
</evidence>
<keyword evidence="3" id="KW-1133">Transmembrane helix</keyword>
<comment type="similarity">
    <text evidence="1">Belongs to the membrane fusion protein (MFP) (TC 8.A.1) family.</text>
</comment>
<evidence type="ECO:0000313" key="7">
    <source>
        <dbReference type="EMBL" id="NIJ23437.1"/>
    </source>
</evidence>
<dbReference type="InterPro" id="IPR006143">
    <property type="entry name" value="RND_pump_MFP"/>
</dbReference>
<dbReference type="InterPro" id="IPR058627">
    <property type="entry name" value="MdtA-like_C"/>
</dbReference>
<feature type="coiled-coil region" evidence="2">
    <location>
        <begin position="150"/>
        <end position="215"/>
    </location>
</feature>
<keyword evidence="8" id="KW-1185">Reference proteome</keyword>
<evidence type="ECO:0000259" key="4">
    <source>
        <dbReference type="Pfam" id="PF25954"/>
    </source>
</evidence>
<keyword evidence="3" id="KW-0812">Transmembrane</keyword>
<keyword evidence="3" id="KW-0472">Membrane</keyword>
<feature type="domain" description="CzcB-like barrel-sandwich hybrid" evidence="6">
    <location>
        <begin position="111"/>
        <end position="243"/>
    </location>
</feature>
<gene>
    <name evidence="7" type="ORF">FHT01_000979</name>
</gene>
<feature type="transmembrane region" description="Helical" evidence="3">
    <location>
        <begin position="29"/>
        <end position="49"/>
    </location>
</feature>
<dbReference type="InterPro" id="IPR058792">
    <property type="entry name" value="Beta-barrel_RND_2"/>
</dbReference>
<dbReference type="Gene3D" id="2.40.420.20">
    <property type="match status" value="1"/>
</dbReference>
<feature type="domain" description="Multidrug resistance protein MdtA-like C-terminal permuted SH3" evidence="5">
    <location>
        <begin position="330"/>
        <end position="382"/>
    </location>
</feature>
<dbReference type="Gene3D" id="2.40.50.100">
    <property type="match status" value="1"/>
</dbReference>
<evidence type="ECO:0000256" key="1">
    <source>
        <dbReference type="ARBA" id="ARBA00009477"/>
    </source>
</evidence>
<keyword evidence="2" id="KW-0175">Coiled coil</keyword>
<organism evidence="7 8">
    <name type="scientific">Sphingomonas japonica</name>
    <dbReference type="NCBI Taxonomy" id="511662"/>
    <lineage>
        <taxon>Bacteria</taxon>
        <taxon>Pseudomonadati</taxon>
        <taxon>Pseudomonadota</taxon>
        <taxon>Alphaproteobacteria</taxon>
        <taxon>Sphingomonadales</taxon>
        <taxon>Sphingomonadaceae</taxon>
        <taxon>Sphingomonas</taxon>
    </lineage>
</organism>
<sequence>MNYETGGIGPGEAIAIEDGREGRPRRRRWIIVAAILLIVAALAAAAYFFRSGEAEGEAGTAAPGAAAPAGGGQIPSVTVAVPGRVTVTKVVSGTGAIAARREMPVGVAGEGGLVTRVLVEPGSWVNSGQVLATVDRSVQAQTAASLAASVRVAQADADLAQAQLERANQLVDRGFISRADIDQRTATRDAAVARVRVAQAQLQEAQARNGRLDIRAPAAGLVLTRAVEPGQIVSSGSGVLFRVAMGGQMEMRAQLSESDLARVSVGVPAEIQPVGSEETFSGEVWQVSPVIDPQTRQGIARIAVRYDRALRPGGFASARIQTGATTAPMLPESAVLNDQQGSFVYILDAENKAQRRPVTVGDVSDAGVAIASGITGTERVVLTAGAFLNPGQKVVPTLTTLKR</sequence>
<dbReference type="RefSeq" id="WP_140230860.1">
    <property type="nucleotide sequence ID" value="NZ_BAAAEV010000001.1"/>
</dbReference>
<comment type="caution">
    <text evidence="7">The sequence shown here is derived from an EMBL/GenBank/DDBJ whole genome shotgun (WGS) entry which is preliminary data.</text>
</comment>
<dbReference type="PANTHER" id="PTHR30469:SF15">
    <property type="entry name" value="HLYD FAMILY OF SECRETION PROTEINS"/>
    <property type="match status" value="1"/>
</dbReference>
<dbReference type="PANTHER" id="PTHR30469">
    <property type="entry name" value="MULTIDRUG RESISTANCE PROTEIN MDTA"/>
    <property type="match status" value="1"/>
</dbReference>
<dbReference type="Pfam" id="PF25973">
    <property type="entry name" value="BSH_CzcB"/>
    <property type="match status" value="1"/>
</dbReference>
<reference evidence="7 8" key="1">
    <citation type="submission" date="2020-03" db="EMBL/GenBank/DDBJ databases">
        <title>Genomic Encyclopedia of Type Strains, Phase IV (KMG-IV): sequencing the most valuable type-strain genomes for metagenomic binning, comparative biology and taxonomic classification.</title>
        <authorList>
            <person name="Goeker M."/>
        </authorList>
    </citation>
    <scope>NUCLEOTIDE SEQUENCE [LARGE SCALE GENOMIC DNA]</scope>
    <source>
        <strain evidence="7 8">DSM 22753</strain>
    </source>
</reference>
<dbReference type="NCBIfam" id="TIGR01730">
    <property type="entry name" value="RND_mfp"/>
    <property type="match status" value="1"/>
</dbReference>
<evidence type="ECO:0000256" key="3">
    <source>
        <dbReference type="SAM" id="Phobius"/>
    </source>
</evidence>
<evidence type="ECO:0000256" key="2">
    <source>
        <dbReference type="SAM" id="Coils"/>
    </source>
</evidence>
<accession>A0ABX0U236</accession>
<dbReference type="SUPFAM" id="SSF111369">
    <property type="entry name" value="HlyD-like secretion proteins"/>
    <property type="match status" value="1"/>
</dbReference>